<dbReference type="GO" id="GO:0016491">
    <property type="term" value="F:oxidoreductase activity"/>
    <property type="evidence" value="ECO:0007669"/>
    <property type="project" value="InterPro"/>
</dbReference>
<evidence type="ECO:0000313" key="3">
    <source>
        <dbReference type="EMBL" id="ALB24390.1"/>
    </source>
</evidence>
<gene>
    <name evidence="3" type="ORF">KU39_1p49</name>
</gene>
<dbReference type="EMBL" id="CP012509">
    <property type="protein sequence ID" value="ALB24390.1"/>
    <property type="molecule type" value="Genomic_DNA"/>
</dbReference>
<evidence type="ECO:0000313" key="4">
    <source>
        <dbReference type="Proteomes" id="UP000029558"/>
    </source>
</evidence>
<dbReference type="Gene3D" id="3.40.30.10">
    <property type="entry name" value="Glutaredoxin"/>
    <property type="match status" value="1"/>
</dbReference>
<dbReference type="RefSeq" id="WP_027242548.1">
    <property type="nucleotide sequence ID" value="NZ_CP012509.1"/>
</dbReference>
<evidence type="ECO:0000259" key="2">
    <source>
        <dbReference type="Pfam" id="PF01323"/>
    </source>
</evidence>
<feature type="signal peptide" evidence="1">
    <location>
        <begin position="1"/>
        <end position="20"/>
    </location>
</feature>
<evidence type="ECO:0000256" key="1">
    <source>
        <dbReference type="SAM" id="SignalP"/>
    </source>
</evidence>
<geneLocation type="plasmid" evidence="3 4">
    <name>pPSB1-1</name>
</geneLocation>
<dbReference type="InterPro" id="IPR001853">
    <property type="entry name" value="DSBA-like_thioredoxin_dom"/>
</dbReference>
<dbReference type="Proteomes" id="UP000029558">
    <property type="component" value="Plasmid pPSB1-1"/>
</dbReference>
<feature type="chain" id="PRO_5042137669" evidence="1">
    <location>
        <begin position="21"/>
        <end position="250"/>
    </location>
</feature>
<name>A0AAC8ZQ41_PISSA</name>
<dbReference type="Pfam" id="PF01323">
    <property type="entry name" value="DSBA"/>
    <property type="match status" value="1"/>
</dbReference>
<reference evidence="3 4" key="1">
    <citation type="journal article" date="2014" name="Genome Announc.">
        <title>Comparative Genome Analysis of Two Isolates of the Fish Pathogen Piscirickettsia salmonis from Different Hosts Reveals Major Differences in Virulence-Associated Secretion Systems.</title>
        <authorList>
            <person name="Bohle H."/>
            <person name="Henriquez P."/>
            <person name="Grothusen H."/>
            <person name="Navas E."/>
            <person name="Sandoval A."/>
            <person name="Bustamante F."/>
            <person name="Bustos P."/>
            <person name="Mancilla M."/>
        </authorList>
    </citation>
    <scope>NUCLEOTIDE SEQUENCE [LARGE SCALE GENOMIC DNA]</scope>
    <source>
        <strain evidence="4">B1-32597</strain>
    </source>
</reference>
<accession>A0AAC8ZQ41</accession>
<dbReference type="AlphaFoldDB" id="A0AAC8ZQ41"/>
<dbReference type="SUPFAM" id="SSF52833">
    <property type="entry name" value="Thioredoxin-like"/>
    <property type="match status" value="1"/>
</dbReference>
<proteinExistence type="predicted"/>
<dbReference type="InterPro" id="IPR036249">
    <property type="entry name" value="Thioredoxin-like_sf"/>
</dbReference>
<feature type="domain" description="DSBA-like thioredoxin" evidence="2">
    <location>
        <begin position="93"/>
        <end position="221"/>
    </location>
</feature>
<protein>
    <submittedName>
        <fullName evidence="3">DSBA oxidoreductase</fullName>
    </submittedName>
</protein>
<sequence>MMKRITVLTSIILFAVNIYAAPSTTDLNEAQVGKLATAYFKSHPEKMLEIMQSMQQALKEQQYNGVKRTLIKHRNFLLSKELPEIGPTQASKTLIFFFDYQCVYCHKQYSELEQLLKKDSSFKIIFVPLHLFGQASLYASKMGLYFNHLHRFSEFNAALEKENLIEGRLSDRAVNAIALKLGVNLVEAKRFINSKEANDLINKITQLQAQLGIQATPMIFTLPIRQTKLTVNDIHVIQGYVPINQLKSLI</sequence>
<keyword evidence="3" id="KW-0614">Plasmid</keyword>
<organism evidence="3 4">
    <name type="scientific">Piscirickettsia salmonis</name>
    <dbReference type="NCBI Taxonomy" id="1238"/>
    <lineage>
        <taxon>Bacteria</taxon>
        <taxon>Pseudomonadati</taxon>
        <taxon>Pseudomonadota</taxon>
        <taxon>Gammaproteobacteria</taxon>
        <taxon>Thiotrichales</taxon>
        <taxon>Piscirickettsiaceae</taxon>
        <taxon>Piscirickettsia</taxon>
    </lineage>
</organism>
<keyword evidence="1" id="KW-0732">Signal</keyword>
<dbReference type="SMR" id="A0AAC8ZQ41"/>